<protein>
    <submittedName>
        <fullName evidence="2">Uncharacterized protein</fullName>
    </submittedName>
</protein>
<feature type="region of interest" description="Disordered" evidence="1">
    <location>
        <begin position="61"/>
        <end position="91"/>
    </location>
</feature>
<feature type="compositionally biased region" description="Basic and acidic residues" evidence="1">
    <location>
        <begin position="68"/>
        <end position="78"/>
    </location>
</feature>
<comment type="caution">
    <text evidence="2">The sequence shown here is derived from an EMBL/GenBank/DDBJ whole genome shotgun (WGS) entry which is preliminary data.</text>
</comment>
<feature type="region of interest" description="Disordered" evidence="1">
    <location>
        <begin position="1"/>
        <end position="22"/>
    </location>
</feature>
<dbReference type="RefSeq" id="WP_253770577.1">
    <property type="nucleotide sequence ID" value="NZ_JAMTCK010000005.1"/>
</dbReference>
<proteinExistence type="predicted"/>
<dbReference type="Proteomes" id="UP001206128">
    <property type="component" value="Unassembled WGS sequence"/>
</dbReference>
<feature type="compositionally biased region" description="Acidic residues" evidence="1">
    <location>
        <begin position="79"/>
        <end position="88"/>
    </location>
</feature>
<organism evidence="2 3">
    <name type="scientific">Goodfellowiella coeruleoviolacea</name>
    <dbReference type="NCBI Taxonomy" id="334858"/>
    <lineage>
        <taxon>Bacteria</taxon>
        <taxon>Bacillati</taxon>
        <taxon>Actinomycetota</taxon>
        <taxon>Actinomycetes</taxon>
        <taxon>Pseudonocardiales</taxon>
        <taxon>Pseudonocardiaceae</taxon>
        <taxon>Goodfellowiella</taxon>
    </lineage>
</organism>
<accession>A0AAE3GCK3</accession>
<dbReference type="EMBL" id="JAMTCK010000005">
    <property type="protein sequence ID" value="MCP2165610.1"/>
    <property type="molecule type" value="Genomic_DNA"/>
</dbReference>
<dbReference type="AlphaFoldDB" id="A0AAE3GCK3"/>
<reference evidence="2" key="1">
    <citation type="submission" date="2022-06" db="EMBL/GenBank/DDBJ databases">
        <title>Genomic Encyclopedia of Archaeal and Bacterial Type Strains, Phase II (KMG-II): from individual species to whole genera.</title>
        <authorList>
            <person name="Goeker M."/>
        </authorList>
    </citation>
    <scope>NUCLEOTIDE SEQUENCE</scope>
    <source>
        <strain evidence="2">DSM 43935</strain>
    </source>
</reference>
<gene>
    <name evidence="2" type="ORF">LX83_002468</name>
</gene>
<sequence length="127" mass="13360">MSGERNQVSISGGQFNGVTTVGQHNRVRVDSSQVGGAAGPDLAAELAALRELVHALREELASGPAEANRGRAQERADDLADELAEDEPDSGRVSRTWARLLELLNGLSVGADVVRKIGASITSLFPE</sequence>
<name>A0AAE3GCK3_9PSEU</name>
<keyword evidence="3" id="KW-1185">Reference proteome</keyword>
<evidence type="ECO:0000313" key="2">
    <source>
        <dbReference type="EMBL" id="MCP2165610.1"/>
    </source>
</evidence>
<evidence type="ECO:0000256" key="1">
    <source>
        <dbReference type="SAM" id="MobiDB-lite"/>
    </source>
</evidence>
<evidence type="ECO:0000313" key="3">
    <source>
        <dbReference type="Proteomes" id="UP001206128"/>
    </source>
</evidence>